<accession>A0A0D1ZHC1</accession>
<proteinExistence type="inferred from homology"/>
<dbReference type="Gene3D" id="3.40.640.10">
    <property type="entry name" value="Type I PLP-dependent aspartate aminotransferase-like (Major domain)"/>
    <property type="match status" value="1"/>
</dbReference>
<dbReference type="CDD" id="cd00609">
    <property type="entry name" value="AAT_like"/>
    <property type="match status" value="1"/>
</dbReference>
<dbReference type="SUPFAM" id="SSF53383">
    <property type="entry name" value="PLP-dependent transferases"/>
    <property type="match status" value="1"/>
</dbReference>
<sequence length="615" mass="69190">MATTTTMDKPAPKDLSYHYSRVSRNRVPSKMKSFYQYFFIPGIGNLAGGLPNPSYFPYDTLEAATATPDRFKPTPNDPVDPPTEKLAKTTLSDGVKSSRVLVPHDSAESNILRKIDLTTALQYGTAQGYPPLYTFIRAFAQTNLHPNTPYKGGPEVILTCGSTDGFAKTLECFTNIWDEERDWIREREGLLCEEFAYMNAIQAARPRGLNVVPVAIDDEGMLAFGKGGLYEVLENWDKNKGKRPHLMYTVTMGQNPTSGLLSVKRRKEIYSVCQKYDIIIAEDDPYWYLQYPSANELSIKARGKPVSENFPSVSTHNYNTASGGKSSGFDFLDSLVPSYLSIDVDGRVVRLDTFSKTVAPGCRLGWITAQPAVVAKIQQITETSTQQPSGFVQSLIVELLAGPSSKADSGKGGSKDGSGWKVDGWVRWLEGLRGNYERRMQLMSSILEDGKFLIQDGRRRSTVSEDEDDYQMLHKTQMYDFAYPMAGMFVWLRAHYEIHPLFRKVDHQRLAQALWIFMTTDDYLVLITPGSIFCPTPQIMEEKGWQYFRLCFAAVDDDVLEKHSKAVVSAFTDFWAIEDVKTIDKLLEDVEEAQVRFDKIAAQNQGLYAINPIMC</sequence>
<name>A0A0D1ZHC1_9EURO</name>
<evidence type="ECO:0000256" key="2">
    <source>
        <dbReference type="ARBA" id="ARBA00007441"/>
    </source>
</evidence>
<dbReference type="STRING" id="1016849.A0A0D1ZHC1"/>
<evidence type="ECO:0000313" key="8">
    <source>
        <dbReference type="Proteomes" id="UP000053599"/>
    </source>
</evidence>
<dbReference type="InterPro" id="IPR015424">
    <property type="entry name" value="PyrdxlP-dep_Trfase"/>
</dbReference>
<keyword evidence="3" id="KW-0032">Aminotransferase</keyword>
<dbReference type="HOGENOM" id="CLU_017584_0_5_1"/>
<dbReference type="InterPro" id="IPR050859">
    <property type="entry name" value="Class-I_PLP-dep_aminotransf"/>
</dbReference>
<dbReference type="PANTHER" id="PTHR42790:SF1">
    <property type="entry name" value="AROMATIC AMINO ACID AMINOTRANSFERASE, HYPOTHETICAL (EUROFUNG)"/>
    <property type="match status" value="1"/>
</dbReference>
<feature type="domain" description="Aminotransferase class I/classII large" evidence="6">
    <location>
        <begin position="118"/>
        <end position="408"/>
    </location>
</feature>
<evidence type="ECO:0000256" key="4">
    <source>
        <dbReference type="ARBA" id="ARBA00022679"/>
    </source>
</evidence>
<dbReference type="GO" id="GO:0008483">
    <property type="term" value="F:transaminase activity"/>
    <property type="evidence" value="ECO:0007669"/>
    <property type="project" value="UniProtKB-KW"/>
</dbReference>
<comment type="similarity">
    <text evidence="2">Belongs to the class-I pyridoxal-phosphate-dependent aminotransferase family.</text>
</comment>
<dbReference type="PANTHER" id="PTHR42790">
    <property type="entry name" value="AMINOTRANSFERASE"/>
    <property type="match status" value="1"/>
</dbReference>
<reference evidence="7 8" key="1">
    <citation type="submission" date="2015-01" db="EMBL/GenBank/DDBJ databases">
        <title>The Genome Sequence of Exophiala sideris CBS121828.</title>
        <authorList>
            <consortium name="The Broad Institute Genomics Platform"/>
            <person name="Cuomo C."/>
            <person name="de Hoog S."/>
            <person name="Gorbushina A."/>
            <person name="Stielow B."/>
            <person name="Teixiera M."/>
            <person name="Abouelleil A."/>
            <person name="Chapman S.B."/>
            <person name="Priest M."/>
            <person name="Young S.K."/>
            <person name="Wortman J."/>
            <person name="Nusbaum C."/>
            <person name="Birren B."/>
        </authorList>
    </citation>
    <scope>NUCLEOTIDE SEQUENCE [LARGE SCALE GENOMIC DNA]</scope>
    <source>
        <strain evidence="7 8">CBS 121828</strain>
    </source>
</reference>
<keyword evidence="5" id="KW-0663">Pyridoxal phosphate</keyword>
<comment type="cofactor">
    <cofactor evidence="1">
        <name>pyridoxal 5'-phosphate</name>
        <dbReference type="ChEBI" id="CHEBI:597326"/>
    </cofactor>
</comment>
<evidence type="ECO:0000313" key="7">
    <source>
        <dbReference type="EMBL" id="KIV86223.1"/>
    </source>
</evidence>
<dbReference type="EMBL" id="KN846951">
    <property type="protein sequence ID" value="KIV86223.1"/>
    <property type="molecule type" value="Genomic_DNA"/>
</dbReference>
<dbReference type="OrthoDB" id="691673at2759"/>
<evidence type="ECO:0000256" key="3">
    <source>
        <dbReference type="ARBA" id="ARBA00022576"/>
    </source>
</evidence>
<gene>
    <name evidence="7" type="ORF">PV11_01850</name>
</gene>
<dbReference type="GO" id="GO:1901605">
    <property type="term" value="P:alpha-amino acid metabolic process"/>
    <property type="evidence" value="ECO:0007669"/>
    <property type="project" value="TreeGrafter"/>
</dbReference>
<dbReference type="InterPro" id="IPR004839">
    <property type="entry name" value="Aminotransferase_I/II_large"/>
</dbReference>
<dbReference type="InterPro" id="IPR015421">
    <property type="entry name" value="PyrdxlP-dep_Trfase_major"/>
</dbReference>
<evidence type="ECO:0000256" key="5">
    <source>
        <dbReference type="ARBA" id="ARBA00022898"/>
    </source>
</evidence>
<dbReference type="GO" id="GO:0030170">
    <property type="term" value="F:pyridoxal phosphate binding"/>
    <property type="evidence" value="ECO:0007669"/>
    <property type="project" value="InterPro"/>
</dbReference>
<protein>
    <recommendedName>
        <fullName evidence="6">Aminotransferase class I/classII large domain-containing protein</fullName>
    </recommendedName>
</protein>
<evidence type="ECO:0000259" key="6">
    <source>
        <dbReference type="Pfam" id="PF00155"/>
    </source>
</evidence>
<dbReference type="Pfam" id="PF00155">
    <property type="entry name" value="Aminotran_1_2"/>
    <property type="match status" value="1"/>
</dbReference>
<dbReference type="AlphaFoldDB" id="A0A0D1ZHC1"/>
<keyword evidence="4" id="KW-0808">Transferase</keyword>
<dbReference type="Proteomes" id="UP000053599">
    <property type="component" value="Unassembled WGS sequence"/>
</dbReference>
<evidence type="ECO:0000256" key="1">
    <source>
        <dbReference type="ARBA" id="ARBA00001933"/>
    </source>
</evidence>
<organism evidence="7 8">
    <name type="scientific">Exophiala sideris</name>
    <dbReference type="NCBI Taxonomy" id="1016849"/>
    <lineage>
        <taxon>Eukaryota</taxon>
        <taxon>Fungi</taxon>
        <taxon>Dikarya</taxon>
        <taxon>Ascomycota</taxon>
        <taxon>Pezizomycotina</taxon>
        <taxon>Eurotiomycetes</taxon>
        <taxon>Chaetothyriomycetidae</taxon>
        <taxon>Chaetothyriales</taxon>
        <taxon>Herpotrichiellaceae</taxon>
        <taxon>Exophiala</taxon>
    </lineage>
</organism>